<protein>
    <submittedName>
        <fullName evidence="2">Uncharacterized protein</fullName>
    </submittedName>
</protein>
<feature type="coiled-coil region" evidence="1">
    <location>
        <begin position="520"/>
        <end position="589"/>
    </location>
</feature>
<accession>A0A8S1RRH2</accession>
<sequence length="708" mass="84582">MNILNQKQAQETQETTCKIHNLELIAVDLDLSDKAQIKFFCGKCLVEKLNNNKVTTIEQSKERIQKVKIQQKEVKTKENQARLTYYKNILDQIMDFKRFVDDSLDKIYRQIQQYIFPIQKDKQELIEYEQQLNYFEDLKQLSELYSQDDQKSIKLQEDKNFIDEISRQFELLFNCYEYFQTLDTFKNTKETIKDIMQNNVIELFPFVNTKKNDPKTPSLNRICINHKKKIIMIDMDSQNKKIEDRFVCVDCISQNPSIKYQTIEDIDKEWKEYNTETDKILKQNKKESRDKKSELINQIAQMRKNYNKKQNEISDKLITESFLCIDKVNQLNQIKKMSIQALSDEQLLKDLKQLIEKEKEKVPQSQIITTLKNKDSIFKKEIESQLESLQQYDQQNIQQSLEILKDITMEKIQFVNQLILSKKSKNLQKSNQFIKEIQELIDQAKKHQCQLHLFDQVISVYQQHVQKIEYIQENIQIKSKDQAVKSEQLKSQYSKISNILNEYKKIFDNNSAELIKFCNIQQMELEILKLTETNKSLEIEKNNLINSIVSLKQKLNELNTKLEKKEKEFQDLKEQYKQALQDNINLKNQNEQDKTTMIKKFEDEQKKVKQEFDENLTSQKSQLQQALIKLDQIDKVKLEQEKLNKLELEKIQQYNKSLSFSNTYKHNNCQVVKEEKLWQKLLIMVVIGITVFVNKQFQRLAKYSLHFK</sequence>
<gene>
    <name evidence="2" type="ORF">PSON_ATCC_30995.1.T2490002</name>
</gene>
<keyword evidence="3" id="KW-1185">Reference proteome</keyword>
<name>A0A8S1RRH2_9CILI</name>
<feature type="coiled-coil region" evidence="1">
    <location>
        <begin position="285"/>
        <end position="312"/>
    </location>
</feature>
<comment type="caution">
    <text evidence="2">The sequence shown here is derived from an EMBL/GenBank/DDBJ whole genome shotgun (WGS) entry which is preliminary data.</text>
</comment>
<dbReference type="EMBL" id="CAJJDN010000249">
    <property type="protein sequence ID" value="CAD8129882.1"/>
    <property type="molecule type" value="Genomic_DNA"/>
</dbReference>
<dbReference type="AlphaFoldDB" id="A0A8S1RRH2"/>
<reference evidence="2" key="1">
    <citation type="submission" date="2021-01" db="EMBL/GenBank/DDBJ databases">
        <authorList>
            <consortium name="Genoscope - CEA"/>
            <person name="William W."/>
        </authorList>
    </citation>
    <scope>NUCLEOTIDE SEQUENCE</scope>
</reference>
<dbReference type="Proteomes" id="UP000692954">
    <property type="component" value="Unassembled WGS sequence"/>
</dbReference>
<evidence type="ECO:0000256" key="1">
    <source>
        <dbReference type="SAM" id="Coils"/>
    </source>
</evidence>
<evidence type="ECO:0000313" key="2">
    <source>
        <dbReference type="EMBL" id="CAD8129882.1"/>
    </source>
</evidence>
<evidence type="ECO:0000313" key="3">
    <source>
        <dbReference type="Proteomes" id="UP000692954"/>
    </source>
</evidence>
<keyword evidence="1" id="KW-0175">Coiled coil</keyword>
<organism evidence="2 3">
    <name type="scientific">Paramecium sonneborni</name>
    <dbReference type="NCBI Taxonomy" id="65129"/>
    <lineage>
        <taxon>Eukaryota</taxon>
        <taxon>Sar</taxon>
        <taxon>Alveolata</taxon>
        <taxon>Ciliophora</taxon>
        <taxon>Intramacronucleata</taxon>
        <taxon>Oligohymenophorea</taxon>
        <taxon>Peniculida</taxon>
        <taxon>Parameciidae</taxon>
        <taxon>Paramecium</taxon>
    </lineage>
</organism>
<proteinExistence type="predicted"/>